<dbReference type="InterPro" id="IPR050810">
    <property type="entry name" value="Bact_Secretion_Sys_Channel"/>
</dbReference>
<gene>
    <name evidence="7" type="ORF">BGE01nite_26060</name>
</gene>
<evidence type="ECO:0000256" key="5">
    <source>
        <dbReference type="RuleBase" id="RU004003"/>
    </source>
</evidence>
<reference evidence="7 8" key="1">
    <citation type="submission" date="2019-07" db="EMBL/GenBank/DDBJ databases">
        <title>Whole genome shotgun sequence of Brevifollis gellanilyticus NBRC 108608.</title>
        <authorList>
            <person name="Hosoyama A."/>
            <person name="Uohara A."/>
            <person name="Ohji S."/>
            <person name="Ichikawa N."/>
        </authorList>
    </citation>
    <scope>NUCLEOTIDE SEQUENCE [LARGE SCALE GENOMIC DNA]</scope>
    <source>
        <strain evidence="7 8">NBRC 108608</strain>
    </source>
</reference>
<organism evidence="7 8">
    <name type="scientific">Brevifollis gellanilyticus</name>
    <dbReference type="NCBI Taxonomy" id="748831"/>
    <lineage>
        <taxon>Bacteria</taxon>
        <taxon>Pseudomonadati</taxon>
        <taxon>Verrucomicrobiota</taxon>
        <taxon>Verrucomicrobiia</taxon>
        <taxon>Verrucomicrobiales</taxon>
        <taxon>Verrucomicrobiaceae</taxon>
    </lineage>
</organism>
<evidence type="ECO:0000256" key="1">
    <source>
        <dbReference type="ARBA" id="ARBA00004370"/>
    </source>
</evidence>
<dbReference type="SUPFAM" id="SSF48452">
    <property type="entry name" value="TPR-like"/>
    <property type="match status" value="1"/>
</dbReference>
<name>A0A512M9B2_9BACT</name>
<dbReference type="InterPro" id="IPR004845">
    <property type="entry name" value="T2SS_GspD_CS"/>
</dbReference>
<feature type="repeat" description="TPR" evidence="4">
    <location>
        <begin position="112"/>
        <end position="145"/>
    </location>
</feature>
<evidence type="ECO:0000256" key="3">
    <source>
        <dbReference type="ARBA" id="ARBA00023136"/>
    </source>
</evidence>
<dbReference type="PROSITE" id="PS00875">
    <property type="entry name" value="T2SP_D"/>
    <property type="match status" value="1"/>
</dbReference>
<dbReference type="InterPro" id="IPR004846">
    <property type="entry name" value="T2SS/T3SS_dom"/>
</dbReference>
<keyword evidence="8" id="KW-1185">Reference proteome</keyword>
<evidence type="ECO:0000313" key="7">
    <source>
        <dbReference type="EMBL" id="GEP43315.1"/>
    </source>
</evidence>
<accession>A0A512M9B2</accession>
<dbReference type="PANTHER" id="PTHR30332">
    <property type="entry name" value="PROBABLE GENERAL SECRETION PATHWAY PROTEIN D"/>
    <property type="match status" value="1"/>
</dbReference>
<dbReference type="InterPro" id="IPR011990">
    <property type="entry name" value="TPR-like_helical_dom_sf"/>
</dbReference>
<dbReference type="PROSITE" id="PS50005">
    <property type="entry name" value="TPR"/>
    <property type="match status" value="1"/>
</dbReference>
<dbReference type="GO" id="GO:0016020">
    <property type="term" value="C:membrane"/>
    <property type="evidence" value="ECO:0007669"/>
    <property type="project" value="UniProtKB-SubCell"/>
</dbReference>
<dbReference type="AlphaFoldDB" id="A0A512M9B2"/>
<dbReference type="InterPro" id="IPR019734">
    <property type="entry name" value="TPR_rpt"/>
</dbReference>
<dbReference type="PANTHER" id="PTHR30332:SF24">
    <property type="entry name" value="SECRETIN GSPD-RELATED"/>
    <property type="match status" value="1"/>
</dbReference>
<proteinExistence type="inferred from homology"/>
<dbReference type="Gene3D" id="1.25.40.10">
    <property type="entry name" value="Tetratricopeptide repeat domain"/>
    <property type="match status" value="1"/>
</dbReference>
<dbReference type="Proteomes" id="UP000321577">
    <property type="component" value="Unassembled WGS sequence"/>
</dbReference>
<comment type="caution">
    <text evidence="7">The sequence shown here is derived from an EMBL/GenBank/DDBJ whole genome shotgun (WGS) entry which is preliminary data.</text>
</comment>
<dbReference type="InterPro" id="IPR049997">
    <property type="entry name" value="Amuc_1098-like"/>
</dbReference>
<dbReference type="NCBIfam" id="NF042912">
    <property type="entry name" value="Amuc_1098_fam"/>
    <property type="match status" value="1"/>
</dbReference>
<dbReference type="GO" id="GO:0015627">
    <property type="term" value="C:type II protein secretion system complex"/>
    <property type="evidence" value="ECO:0007669"/>
    <property type="project" value="TreeGrafter"/>
</dbReference>
<keyword evidence="3" id="KW-0472">Membrane</keyword>
<dbReference type="EMBL" id="BKAG01000016">
    <property type="protein sequence ID" value="GEP43315.1"/>
    <property type="molecule type" value="Genomic_DNA"/>
</dbReference>
<evidence type="ECO:0000313" key="8">
    <source>
        <dbReference type="Proteomes" id="UP000321577"/>
    </source>
</evidence>
<evidence type="ECO:0000256" key="2">
    <source>
        <dbReference type="ARBA" id="ARBA00022729"/>
    </source>
</evidence>
<evidence type="ECO:0000259" key="6">
    <source>
        <dbReference type="Pfam" id="PF00263"/>
    </source>
</evidence>
<protein>
    <recommendedName>
        <fullName evidence="6">Type II/III secretion system secretin-like domain-containing protein</fullName>
    </recommendedName>
</protein>
<dbReference type="Pfam" id="PF00263">
    <property type="entry name" value="Secretin"/>
    <property type="match status" value="1"/>
</dbReference>
<sequence>MERGDELFAQGDHEGALAQYRAAKEIFDQLPNAPFIQDWRDLANLKFADCAVVVAREKAAKGDYVKARELLAEALASVPGHKKALIFIAQLDDPDRWPPALTAEHVENVGKVKQGLFVGASAVEIGDYDKALETYEDVLRIDPYNSAARRGMELAERKRGDYFKSSYDHQRARMLNMVNEAWEHKPAVKGLQMESSGGGNKAPTVYLSQKMQKIVFPQVQFSGASIEEAVEFLRVKSRDLDVFETDPARKGVNIILKAGADAPTASISLDLKDVPMTEALRYVTELAGMKFKVEPFAVLIVPVTETTTEQFTRIYKVPPDFGTMGNSTGDAAPAAAPADPFAAGGAPAAGVSGLISRQSALDILKGQGIPFPEGATAVFNKVTSQLIVKNTQPNLDLVESFVESIQDQVTKQVYITTKFVEVTQKNTDELGFDWLLGGLGMTADNVVVGGGTNGNWGGRVTYSGSVADLVTGGAVSPVTRGLRTGTRAIRGDSIDSLFTPVDATADTVAPGILSVAGIFTDPQFGVVIRALAQKKGVDLMSAPSVTTKGGQQATVEVIREFIYPTEFDPPQIPTNVGGGNTGGGINGGGATAIPVTPTTPTAFEMRPVGVRMEVDPVIGENGSIDLNLLPEVTEFDGFVNYGSPIYSVTPASFIGGILQPASRVELTPNVINQPIFSTRKVKTSVTVWDGQTVALGGLIREDVQDVEDKLPVLGDVPILGRLFRSEVEDHFKRNLMIFVTATLIDPAGQRIKQTTVVAPTDGADPTLLPSVGGN</sequence>
<feature type="domain" description="Type II/III secretion system secretin-like" evidence="6">
    <location>
        <begin position="530"/>
        <end position="744"/>
    </location>
</feature>
<keyword evidence="4" id="KW-0802">TPR repeat</keyword>
<dbReference type="GO" id="GO:0009306">
    <property type="term" value="P:protein secretion"/>
    <property type="evidence" value="ECO:0007669"/>
    <property type="project" value="InterPro"/>
</dbReference>
<keyword evidence="2" id="KW-0732">Signal</keyword>
<comment type="similarity">
    <text evidence="5">Belongs to the bacterial secretin family.</text>
</comment>
<comment type="subcellular location">
    <subcellularLocation>
        <location evidence="1">Membrane</location>
    </subcellularLocation>
</comment>
<evidence type="ECO:0000256" key="4">
    <source>
        <dbReference type="PROSITE-ProRule" id="PRU00339"/>
    </source>
</evidence>